<evidence type="ECO:0000256" key="8">
    <source>
        <dbReference type="ARBA" id="ARBA00047207"/>
    </source>
</evidence>
<accession>A0A4R2H7T9</accession>
<evidence type="ECO:0000256" key="6">
    <source>
        <dbReference type="ARBA" id="ARBA00046337"/>
    </source>
</evidence>
<keyword evidence="4 11" id="KW-0238">DNA-binding</keyword>
<evidence type="ECO:0000256" key="7">
    <source>
        <dbReference type="ARBA" id="ARBA00047188"/>
    </source>
</evidence>
<dbReference type="Proteomes" id="UP000295684">
    <property type="component" value="Unassembled WGS sequence"/>
</dbReference>
<evidence type="ECO:0000256" key="4">
    <source>
        <dbReference type="ARBA" id="ARBA00023125"/>
    </source>
</evidence>
<dbReference type="EMBL" id="SLWO01000006">
    <property type="protein sequence ID" value="TCO22543.1"/>
    <property type="molecule type" value="Genomic_DNA"/>
</dbReference>
<dbReference type="SUPFAM" id="SSF46785">
    <property type="entry name" value="Winged helix' DNA-binding domain"/>
    <property type="match status" value="1"/>
</dbReference>
<dbReference type="GO" id="GO:0003677">
    <property type="term" value="F:DNA binding"/>
    <property type="evidence" value="ECO:0007669"/>
    <property type="project" value="UniProtKB-KW"/>
</dbReference>
<sequence length="139" mass="15973">MNNLLKLENQVCFPVYAFSRELTQLYRPFLDDLGLTYPQYLVMLILWEENQQTVNQLGEKLYLDSGTLTPLLKRMEQKGIINRTRSTADERVVIISVTEIGEKMKEKATCIPAKLVEALGLSIDDLNQLKQIVTKALKR</sequence>
<dbReference type="EMBL" id="BMJO01000006">
    <property type="protein sequence ID" value="GGE65358.1"/>
    <property type="molecule type" value="Genomic_DNA"/>
</dbReference>
<dbReference type="PANTHER" id="PTHR42756">
    <property type="entry name" value="TRANSCRIPTIONAL REGULATOR, MARR"/>
    <property type="match status" value="1"/>
</dbReference>
<dbReference type="InterPro" id="IPR055166">
    <property type="entry name" value="Transc_reg_Sar_Rot_HTH"/>
</dbReference>
<dbReference type="PROSITE" id="PS50995">
    <property type="entry name" value="HTH_MARR_2"/>
    <property type="match status" value="1"/>
</dbReference>
<evidence type="ECO:0000313" key="11">
    <source>
        <dbReference type="EMBL" id="TCO22543.1"/>
    </source>
</evidence>
<evidence type="ECO:0000313" key="10">
    <source>
        <dbReference type="EMBL" id="GGE65358.1"/>
    </source>
</evidence>
<keyword evidence="13" id="KW-1185">Reference proteome</keyword>
<dbReference type="AlphaFoldDB" id="A0A4R2H7T9"/>
<dbReference type="GO" id="GO:0005737">
    <property type="term" value="C:cytoplasm"/>
    <property type="evidence" value="ECO:0007669"/>
    <property type="project" value="UniProtKB-SubCell"/>
</dbReference>
<dbReference type="RefSeq" id="WP_132534479.1">
    <property type="nucleotide sequence ID" value="NZ_BMJO01000006.1"/>
</dbReference>
<dbReference type="InterPro" id="IPR000835">
    <property type="entry name" value="HTH_MarR-typ"/>
</dbReference>
<proteinExistence type="inferred from homology"/>
<gene>
    <name evidence="10" type="primary">ohrR</name>
    <name evidence="11" type="ORF">EV200_106185</name>
    <name evidence="10" type="ORF">GCM10011413_34780</name>
</gene>
<organism evidence="11 12">
    <name type="scientific">Pedobacter psychrotolerans</name>
    <dbReference type="NCBI Taxonomy" id="1843235"/>
    <lineage>
        <taxon>Bacteria</taxon>
        <taxon>Pseudomonadati</taxon>
        <taxon>Bacteroidota</taxon>
        <taxon>Sphingobacteriia</taxon>
        <taxon>Sphingobacteriales</taxon>
        <taxon>Sphingobacteriaceae</taxon>
        <taxon>Pedobacter</taxon>
    </lineage>
</organism>
<comment type="caution">
    <text evidence="11">The sequence shown here is derived from an EMBL/GenBank/DDBJ whole genome shotgun (WGS) entry which is preliminary data.</text>
</comment>
<comment type="subcellular location">
    <subcellularLocation>
        <location evidence="1">Cytoplasm</location>
    </subcellularLocation>
</comment>
<evidence type="ECO:0000259" key="9">
    <source>
        <dbReference type="PROSITE" id="PS50995"/>
    </source>
</evidence>
<dbReference type="PANTHER" id="PTHR42756:SF1">
    <property type="entry name" value="TRANSCRIPTIONAL REPRESSOR OF EMRAB OPERON"/>
    <property type="match status" value="1"/>
</dbReference>
<evidence type="ECO:0000256" key="1">
    <source>
        <dbReference type="ARBA" id="ARBA00004496"/>
    </source>
</evidence>
<evidence type="ECO:0000256" key="5">
    <source>
        <dbReference type="ARBA" id="ARBA00023163"/>
    </source>
</evidence>
<reference evidence="13" key="2">
    <citation type="journal article" date="2019" name="Int. J. Syst. Evol. Microbiol.">
        <title>The Global Catalogue of Microorganisms (GCM) 10K type strain sequencing project: providing services to taxonomists for standard genome sequencing and annotation.</title>
        <authorList>
            <consortium name="The Broad Institute Genomics Platform"/>
            <consortium name="The Broad Institute Genome Sequencing Center for Infectious Disease"/>
            <person name="Wu L."/>
            <person name="Ma J."/>
        </authorList>
    </citation>
    <scope>NUCLEOTIDE SEQUENCE [LARGE SCALE GENOMIC DNA]</scope>
    <source>
        <strain evidence="13">CGMCC 1.15644</strain>
    </source>
</reference>
<evidence type="ECO:0000256" key="2">
    <source>
        <dbReference type="ARBA" id="ARBA00022490"/>
    </source>
</evidence>
<reference evidence="11 12" key="3">
    <citation type="submission" date="2019-03" db="EMBL/GenBank/DDBJ databases">
        <title>Genomic Encyclopedia of Type Strains, Phase IV (KMG-IV): sequencing the most valuable type-strain genomes for metagenomic binning, comparative biology and taxonomic classification.</title>
        <authorList>
            <person name="Goeker M."/>
        </authorList>
    </citation>
    <scope>NUCLEOTIDE SEQUENCE [LARGE SCALE GENOMIC DNA]</scope>
    <source>
        <strain evidence="11 12">DSM 103236</strain>
    </source>
</reference>
<protein>
    <recommendedName>
        <fullName evidence="7">HTH-type transcriptional regulator SarZ</fullName>
    </recommendedName>
    <alternativeName>
        <fullName evidence="8">Staphylococcal accessory regulator Z</fullName>
    </alternativeName>
</protein>
<dbReference type="OrthoDB" id="9806864at2"/>
<dbReference type="Proteomes" id="UP000622648">
    <property type="component" value="Unassembled WGS sequence"/>
</dbReference>
<reference evidence="10" key="1">
    <citation type="journal article" date="2014" name="Int. J. Syst. Evol. Microbiol.">
        <title>Complete genome of a new Firmicutes species belonging to the dominant human colonic microbiota ('Ruminococcus bicirculans') reveals two chromosomes and a selective capacity to utilize plant glucans.</title>
        <authorList>
            <consortium name="NISC Comparative Sequencing Program"/>
            <person name="Wegmann U."/>
            <person name="Louis P."/>
            <person name="Goesmann A."/>
            <person name="Henrissat B."/>
            <person name="Duncan S.H."/>
            <person name="Flint H.J."/>
        </authorList>
    </citation>
    <scope>NUCLEOTIDE SEQUENCE</scope>
    <source>
        <strain evidence="10">CGMCC 1.15644</strain>
    </source>
</reference>
<evidence type="ECO:0000313" key="12">
    <source>
        <dbReference type="Proteomes" id="UP000295684"/>
    </source>
</evidence>
<dbReference type="InterPro" id="IPR036390">
    <property type="entry name" value="WH_DNA-bd_sf"/>
</dbReference>
<dbReference type="FunFam" id="1.10.10.10:FF:000163">
    <property type="entry name" value="MarR family transcriptional regulator"/>
    <property type="match status" value="1"/>
</dbReference>
<dbReference type="GO" id="GO:0003700">
    <property type="term" value="F:DNA-binding transcription factor activity"/>
    <property type="evidence" value="ECO:0007669"/>
    <property type="project" value="InterPro"/>
</dbReference>
<dbReference type="InterPro" id="IPR036388">
    <property type="entry name" value="WH-like_DNA-bd_sf"/>
</dbReference>
<keyword evidence="5" id="KW-0804">Transcription</keyword>
<dbReference type="PRINTS" id="PR00598">
    <property type="entry name" value="HTHMARR"/>
</dbReference>
<comment type="similarity">
    <text evidence="6">Belongs to the SarZ family.</text>
</comment>
<dbReference type="Gene3D" id="1.10.10.10">
    <property type="entry name" value="Winged helix-like DNA-binding domain superfamily/Winged helix DNA-binding domain"/>
    <property type="match status" value="1"/>
</dbReference>
<name>A0A4R2H7T9_9SPHI</name>
<feature type="domain" description="HTH marR-type" evidence="9">
    <location>
        <begin position="8"/>
        <end position="138"/>
    </location>
</feature>
<keyword evidence="2" id="KW-0963">Cytoplasm</keyword>
<reference evidence="10" key="4">
    <citation type="submission" date="2024-05" db="EMBL/GenBank/DDBJ databases">
        <authorList>
            <person name="Sun Q."/>
            <person name="Zhou Y."/>
        </authorList>
    </citation>
    <scope>NUCLEOTIDE SEQUENCE</scope>
    <source>
        <strain evidence="10">CGMCC 1.15644</strain>
    </source>
</reference>
<evidence type="ECO:0000256" key="3">
    <source>
        <dbReference type="ARBA" id="ARBA00023015"/>
    </source>
</evidence>
<dbReference type="SMART" id="SM00347">
    <property type="entry name" value="HTH_MARR"/>
    <property type="match status" value="1"/>
</dbReference>
<dbReference type="Pfam" id="PF22381">
    <property type="entry name" value="Staph_reg_Sar_Rot"/>
    <property type="match status" value="1"/>
</dbReference>
<evidence type="ECO:0000313" key="13">
    <source>
        <dbReference type="Proteomes" id="UP000622648"/>
    </source>
</evidence>
<keyword evidence="3" id="KW-0805">Transcription regulation</keyword>